<gene>
    <name evidence="1" type="ORF">P4S50_16730</name>
</gene>
<evidence type="ECO:0000313" key="1">
    <source>
        <dbReference type="EMBL" id="WFD10000.1"/>
    </source>
</evidence>
<proteinExistence type="predicted"/>
<organism evidence="1 2">
    <name type="scientific">Tepidibacter hydrothermalis</name>
    <dbReference type="NCBI Taxonomy" id="3036126"/>
    <lineage>
        <taxon>Bacteria</taxon>
        <taxon>Bacillati</taxon>
        <taxon>Bacillota</taxon>
        <taxon>Clostridia</taxon>
        <taxon>Peptostreptococcales</taxon>
        <taxon>Peptostreptococcaceae</taxon>
        <taxon>Tepidibacter</taxon>
    </lineage>
</organism>
<name>A0ABY8EDN1_9FIRM</name>
<dbReference type="PANTHER" id="PTHR35787:SF1">
    <property type="entry name" value="GLYCEROL UPTAKE OPERON ANTITERMINATOR REGULATORY PROTEIN"/>
    <property type="match status" value="1"/>
</dbReference>
<dbReference type="Gene3D" id="3.20.20.70">
    <property type="entry name" value="Aldolase class I"/>
    <property type="match status" value="1"/>
</dbReference>
<dbReference type="PIRSF" id="PIRSF016897">
    <property type="entry name" value="GlpP"/>
    <property type="match status" value="1"/>
</dbReference>
<sequence>MKDLLEYNPIIAAVKNDKGLHEAVKSDCEIIFLLYGDMITLKEKVDFLNKNNKKVFVHLDMITGFASNPIIIDYIASSMHVEGVISTRVNMIKRAIDKNIKAVQRFFIVDSMSLDSALESLKKVRPQAVEIMPGIMPKVIKKVNSQLKIPVISGGLVETKEEVISILKNGASSISTTNPNIWEE</sequence>
<keyword evidence="2" id="KW-1185">Reference proteome</keyword>
<evidence type="ECO:0000313" key="2">
    <source>
        <dbReference type="Proteomes" id="UP001222800"/>
    </source>
</evidence>
<accession>A0ABY8EDN1</accession>
<reference evidence="1 2" key="1">
    <citation type="submission" date="2023-03" db="EMBL/GenBank/DDBJ databases">
        <title>Complete genome sequence of Tepidibacter sp. SWIR-1, isolated from a deep-sea hydrothermal vent.</title>
        <authorList>
            <person name="Li X."/>
        </authorList>
    </citation>
    <scope>NUCLEOTIDE SEQUENCE [LARGE SCALE GENOMIC DNA]</scope>
    <source>
        <strain evidence="1 2">SWIR-1</strain>
    </source>
</reference>
<dbReference type="EMBL" id="CP120733">
    <property type="protein sequence ID" value="WFD10000.1"/>
    <property type="molecule type" value="Genomic_DNA"/>
</dbReference>
<dbReference type="PANTHER" id="PTHR35787">
    <property type="entry name" value="GLYCEROL UPTAKE OPERON ANTITERMINATOR REGULATORY PROTEIN"/>
    <property type="match status" value="1"/>
</dbReference>
<protein>
    <submittedName>
        <fullName evidence="1">Glycerol-3-phosphate responsive antiterminator</fullName>
    </submittedName>
</protein>
<dbReference type="InterPro" id="IPR013785">
    <property type="entry name" value="Aldolase_TIM"/>
</dbReference>
<dbReference type="InterPro" id="IPR006699">
    <property type="entry name" value="GlpP"/>
</dbReference>
<dbReference type="Pfam" id="PF04309">
    <property type="entry name" value="G3P_antiterm"/>
    <property type="match status" value="1"/>
</dbReference>
<dbReference type="Proteomes" id="UP001222800">
    <property type="component" value="Chromosome"/>
</dbReference>
<dbReference type="RefSeq" id="WP_277731978.1">
    <property type="nucleotide sequence ID" value="NZ_CP120733.1"/>
</dbReference>
<dbReference type="SUPFAM" id="SSF110391">
    <property type="entry name" value="GlpP-like"/>
    <property type="match status" value="1"/>
</dbReference>